<dbReference type="AlphaFoldDB" id="A0A7V7UCX4"/>
<feature type="repeat" description="TPR" evidence="3">
    <location>
        <begin position="118"/>
        <end position="151"/>
    </location>
</feature>
<dbReference type="InterPro" id="IPR019734">
    <property type="entry name" value="TPR_rpt"/>
</dbReference>
<keyword evidence="4" id="KW-1133">Transmembrane helix</keyword>
<dbReference type="Proteomes" id="UP000461768">
    <property type="component" value="Unassembled WGS sequence"/>
</dbReference>
<keyword evidence="8" id="KW-1185">Reference proteome</keyword>
<dbReference type="SUPFAM" id="SSF48452">
    <property type="entry name" value="TPR-like"/>
    <property type="match status" value="1"/>
</dbReference>
<protein>
    <submittedName>
        <fullName evidence="7">Tetratricopeptide repeat protein</fullName>
    </submittedName>
</protein>
<evidence type="ECO:0000259" key="5">
    <source>
        <dbReference type="Pfam" id="PF13240"/>
    </source>
</evidence>
<keyword evidence="4" id="KW-0472">Membrane</keyword>
<accession>A0A7V7UCX4</accession>
<feature type="domain" description="Zinc-ribbon" evidence="5">
    <location>
        <begin position="5"/>
        <end position="26"/>
    </location>
</feature>
<dbReference type="InterPro" id="IPR011990">
    <property type="entry name" value="TPR-like_helical_dom_sf"/>
</dbReference>
<proteinExistence type="predicted"/>
<dbReference type="OrthoDB" id="9802197at2"/>
<keyword evidence="4" id="KW-0812">Transmembrane</keyword>
<gene>
    <name evidence="7" type="ORF">F7O84_05375</name>
</gene>
<reference evidence="7 8" key="2">
    <citation type="submission" date="2020-02" db="EMBL/GenBank/DDBJ databases">
        <title>Candidatus Galacturonibacter soehngenii shows hetero-acetogenic catabolism of galacturonic acid but lacks a canonical carbon monoxide dehydrogenase/acetyl-CoA synthase complex.</title>
        <authorList>
            <person name="Diender M."/>
            <person name="Stouten G.R."/>
            <person name="Petersen J.F."/>
            <person name="Nielsen P.H."/>
            <person name="Dueholm M.S."/>
            <person name="Pronk J.T."/>
            <person name="Van Loosdrecht M.C.M."/>
        </authorList>
    </citation>
    <scope>NUCLEOTIDE SEQUENCE [LARGE SCALE GENOMIC DNA]</scope>
    <source>
        <strain evidence="7">GalUA</strain>
    </source>
</reference>
<dbReference type="InterPro" id="IPR051685">
    <property type="entry name" value="Ycf3/AcsC/BcsC/TPR_MFPF"/>
</dbReference>
<feature type="repeat" description="TPR" evidence="3">
    <location>
        <begin position="152"/>
        <end position="185"/>
    </location>
</feature>
<dbReference type="Pfam" id="PF12895">
    <property type="entry name" value="ANAPC3"/>
    <property type="match status" value="1"/>
</dbReference>
<comment type="caution">
    <text evidence="7">The sequence shown here is derived from an EMBL/GenBank/DDBJ whole genome shotgun (WGS) entry which is preliminary data.</text>
</comment>
<dbReference type="EMBL" id="WAGX01000004">
    <property type="protein sequence ID" value="KAB1439817.1"/>
    <property type="molecule type" value="Genomic_DNA"/>
</dbReference>
<sequence length="479" mass="53900">MIMVCTKCGVELKDTDLFCLKCGAEVQIVPDYNPVEEIVIQNLALAQQNEIISQNTKETQSDTKKIETKKVRKEEKVSSLHKKKTKRKTFLTFPRFASIVVICVFIAFFLWNKHKNSFAYQYEKAQVYLSNENYQDALEYLNKALLIKDNDVDVLYLMAKAYIGLNKIDDAISYLKEALVLDSNNEKAAKQLIEIYSDYNYTDELNAFVSDIKDTQLAKGLGDFYLNRPLFSIESGTYDKFISVELKTNTQNDIYYTVDGTKPTTQAIKYSGQIRLRGGTTIVRAVAVNEAGEYSIENIQEYTVHSTVPDNPVIKPASGTYTSPSPIHITIPDNCKVYYTLDGSTPNETSFLYTKPLDMPLGKHTLSVVAIDENGIVSNTIQSNYDLQFDAVFTVDQAHDIIVQRLGEELIDEKGAFTLECESAIEIGGYNLYSFEKVYGRDANGNKICGSEKYAFDVLTAETYYAVTNVAGGYDLTPF</sequence>
<evidence type="ECO:0000259" key="6">
    <source>
        <dbReference type="Pfam" id="PF13290"/>
    </source>
</evidence>
<reference evidence="7 8" key="1">
    <citation type="submission" date="2019-09" db="EMBL/GenBank/DDBJ databases">
        <authorList>
            <person name="Valk L.C."/>
        </authorList>
    </citation>
    <scope>NUCLEOTIDE SEQUENCE [LARGE SCALE GENOMIC DNA]</scope>
    <source>
        <strain evidence="7">GalUA</strain>
    </source>
</reference>
<dbReference type="PANTHER" id="PTHR44943:SF8">
    <property type="entry name" value="TPR REPEAT-CONTAINING PROTEIN MJ0263"/>
    <property type="match status" value="1"/>
</dbReference>
<dbReference type="InterPro" id="IPR026870">
    <property type="entry name" value="Zinc_ribbon_dom"/>
</dbReference>
<evidence type="ECO:0000313" key="8">
    <source>
        <dbReference type="Proteomes" id="UP000461768"/>
    </source>
</evidence>
<feature type="transmembrane region" description="Helical" evidence="4">
    <location>
        <begin position="90"/>
        <end position="111"/>
    </location>
</feature>
<feature type="domain" description="GH29D-like beta-sandwich" evidence="6">
    <location>
        <begin position="316"/>
        <end position="380"/>
    </location>
</feature>
<keyword evidence="2 3" id="KW-0802">TPR repeat</keyword>
<dbReference type="Pfam" id="PF13290">
    <property type="entry name" value="CHB_HEX_C_1"/>
    <property type="match status" value="2"/>
</dbReference>
<evidence type="ECO:0000256" key="1">
    <source>
        <dbReference type="ARBA" id="ARBA00022737"/>
    </source>
</evidence>
<dbReference type="InterPro" id="IPR059177">
    <property type="entry name" value="GH29D-like_dom"/>
</dbReference>
<dbReference type="Pfam" id="PF13240">
    <property type="entry name" value="Zn_Ribbon_1"/>
    <property type="match status" value="1"/>
</dbReference>
<evidence type="ECO:0000313" key="7">
    <source>
        <dbReference type="EMBL" id="KAB1439817.1"/>
    </source>
</evidence>
<evidence type="ECO:0000256" key="2">
    <source>
        <dbReference type="ARBA" id="ARBA00022803"/>
    </source>
</evidence>
<organism evidence="7 8">
    <name type="scientific">Candidatus Galacturonatibacter soehngenii</name>
    <dbReference type="NCBI Taxonomy" id="2307010"/>
    <lineage>
        <taxon>Bacteria</taxon>
        <taxon>Bacillati</taxon>
        <taxon>Bacillota</taxon>
        <taxon>Clostridia</taxon>
        <taxon>Lachnospirales</taxon>
        <taxon>Lachnospiraceae</taxon>
        <taxon>Candidatus Galacturonatibacter</taxon>
    </lineage>
</organism>
<evidence type="ECO:0000256" key="4">
    <source>
        <dbReference type="SAM" id="Phobius"/>
    </source>
</evidence>
<keyword evidence="1" id="KW-0677">Repeat</keyword>
<dbReference type="Gene3D" id="1.25.40.10">
    <property type="entry name" value="Tetratricopeptide repeat domain"/>
    <property type="match status" value="1"/>
</dbReference>
<name>A0A7V7UCX4_9FIRM</name>
<dbReference type="SMART" id="SM00028">
    <property type="entry name" value="TPR"/>
    <property type="match status" value="2"/>
</dbReference>
<dbReference type="PANTHER" id="PTHR44943">
    <property type="entry name" value="CELLULOSE SYNTHASE OPERON PROTEIN C"/>
    <property type="match status" value="1"/>
</dbReference>
<feature type="domain" description="GH29D-like beta-sandwich" evidence="6">
    <location>
        <begin position="234"/>
        <end position="294"/>
    </location>
</feature>
<evidence type="ECO:0000256" key="3">
    <source>
        <dbReference type="PROSITE-ProRule" id="PRU00339"/>
    </source>
</evidence>
<dbReference type="PROSITE" id="PS50005">
    <property type="entry name" value="TPR"/>
    <property type="match status" value="2"/>
</dbReference>